<keyword evidence="7" id="KW-0460">Magnesium</keyword>
<proteinExistence type="predicted"/>
<dbReference type="Pfam" id="PF00953">
    <property type="entry name" value="Glycos_transf_4"/>
    <property type="match status" value="1"/>
</dbReference>
<keyword evidence="4 8" id="KW-0812">Transmembrane</keyword>
<evidence type="ECO:0000256" key="8">
    <source>
        <dbReference type="SAM" id="Phobius"/>
    </source>
</evidence>
<evidence type="ECO:0000256" key="6">
    <source>
        <dbReference type="ARBA" id="ARBA00023136"/>
    </source>
</evidence>
<feature type="transmembrane region" description="Helical" evidence="8">
    <location>
        <begin position="196"/>
        <end position="215"/>
    </location>
</feature>
<reference evidence="10" key="1">
    <citation type="submission" date="2018-02" db="EMBL/GenBank/DDBJ databases">
        <title>Genome sequencing of Solimonas sp. HR-BB.</title>
        <authorList>
            <person name="Lee Y."/>
            <person name="Jeon C.O."/>
        </authorList>
    </citation>
    <scope>NUCLEOTIDE SEQUENCE [LARGE SCALE GENOMIC DNA]</scope>
    <source>
        <strain evidence="10">HR-U</strain>
    </source>
</reference>
<dbReference type="RefSeq" id="WP_104712049.1">
    <property type="nucleotide sequence ID" value="NZ_PTRA01000001.1"/>
</dbReference>
<evidence type="ECO:0000256" key="1">
    <source>
        <dbReference type="ARBA" id="ARBA00004651"/>
    </source>
</evidence>
<evidence type="ECO:0000256" key="4">
    <source>
        <dbReference type="ARBA" id="ARBA00022692"/>
    </source>
</evidence>
<feature type="transmembrane region" description="Helical" evidence="8">
    <location>
        <begin position="82"/>
        <end position="101"/>
    </location>
</feature>
<keyword evidence="2" id="KW-1003">Cell membrane</keyword>
<dbReference type="GO" id="GO:0046872">
    <property type="term" value="F:metal ion binding"/>
    <property type="evidence" value="ECO:0007669"/>
    <property type="project" value="UniProtKB-KW"/>
</dbReference>
<feature type="transmembrane region" description="Helical" evidence="8">
    <location>
        <begin position="296"/>
        <end position="322"/>
    </location>
</feature>
<keyword evidence="7" id="KW-0479">Metal-binding</keyword>
<dbReference type="InterPro" id="IPR018480">
    <property type="entry name" value="PNAcMuramoyl-5peptid_Trfase_CS"/>
</dbReference>
<dbReference type="PROSITE" id="PS01348">
    <property type="entry name" value="MRAY_2"/>
    <property type="match status" value="1"/>
</dbReference>
<comment type="subcellular location">
    <subcellularLocation>
        <location evidence="1">Cell membrane</location>
        <topology evidence="1">Multi-pass membrane protein</topology>
    </subcellularLocation>
</comment>
<keyword evidence="3 9" id="KW-0808">Transferase</keyword>
<keyword evidence="10" id="KW-1185">Reference proteome</keyword>
<evidence type="ECO:0000256" key="3">
    <source>
        <dbReference type="ARBA" id="ARBA00022679"/>
    </source>
</evidence>
<comment type="caution">
    <text evidence="9">The sequence shown here is derived from an EMBL/GenBank/DDBJ whole genome shotgun (WGS) entry which is preliminary data.</text>
</comment>
<evidence type="ECO:0000313" key="9">
    <source>
        <dbReference type="EMBL" id="PQA60097.1"/>
    </source>
</evidence>
<dbReference type="EMBL" id="PTRA01000001">
    <property type="protein sequence ID" value="PQA60097.1"/>
    <property type="molecule type" value="Genomic_DNA"/>
</dbReference>
<dbReference type="Proteomes" id="UP000239590">
    <property type="component" value="Unassembled WGS sequence"/>
</dbReference>
<evidence type="ECO:0000256" key="7">
    <source>
        <dbReference type="PIRSR" id="PIRSR600715-1"/>
    </source>
</evidence>
<feature type="transmembrane region" description="Helical" evidence="8">
    <location>
        <begin position="58"/>
        <end position="76"/>
    </location>
</feature>
<gene>
    <name evidence="9" type="ORF">C5O19_10910</name>
</gene>
<feature type="binding site" evidence="7">
    <location>
        <position position="225"/>
    </location>
    <ligand>
        <name>Mg(2+)</name>
        <dbReference type="ChEBI" id="CHEBI:18420"/>
    </ligand>
</feature>
<feature type="transmembrane region" description="Helical" evidence="8">
    <location>
        <begin position="172"/>
        <end position="190"/>
    </location>
</feature>
<organism evidence="9 10">
    <name type="scientific">Siphonobacter curvatus</name>
    <dbReference type="NCBI Taxonomy" id="2094562"/>
    <lineage>
        <taxon>Bacteria</taxon>
        <taxon>Pseudomonadati</taxon>
        <taxon>Bacteroidota</taxon>
        <taxon>Cytophagia</taxon>
        <taxon>Cytophagales</taxon>
        <taxon>Cytophagaceae</taxon>
        <taxon>Siphonobacter</taxon>
    </lineage>
</organism>
<dbReference type="CDD" id="cd06853">
    <property type="entry name" value="GT_WecA_like"/>
    <property type="match status" value="1"/>
</dbReference>
<sequence length="391" mass="42953">MITALRQFLNEAFVQVIISLLAACWLTVEAIPVIINISRLRNLMKEPEARSAHSNRTPTLGGIAIFAGTMIGYFLWQPDGETHLHHLAIAGIIILFFTGVKDDILVIAPMKKMLAQIFASALVIIGADLRINDFFGILGIHQIPYLISVLLTVFIFIALTNAINLIDGIDGLAGGIGLIASMIFGSWFLLNAQYPLAILAASLSGSLLGFIRFNFSRTSKIFMGDTGSLILGFVLTLFAVKFIHLNTGAGAILDAPILAIVVLVVPIFDTLRVFIIRIMDGRSPFTPDKNHTHHILLAQGLSHFQATCALCGLTIGLTGFFLLIRHSITTNQSLLILVGLFIAYNYASYLLIRRVGYVDPSLADTAQKKQIKREAKARLKKIKRLRKVYEN</sequence>
<keyword evidence="6 8" id="KW-0472">Membrane</keyword>
<dbReference type="AlphaFoldDB" id="A0A2S7IQV4"/>
<feature type="transmembrane region" description="Helical" evidence="8">
    <location>
        <begin position="334"/>
        <end position="352"/>
    </location>
</feature>
<evidence type="ECO:0000313" key="10">
    <source>
        <dbReference type="Proteomes" id="UP000239590"/>
    </source>
</evidence>
<keyword evidence="5 8" id="KW-1133">Transmembrane helix</keyword>
<dbReference type="OrthoDB" id="9783652at2"/>
<evidence type="ECO:0000256" key="5">
    <source>
        <dbReference type="ARBA" id="ARBA00022989"/>
    </source>
</evidence>
<dbReference type="GO" id="GO:0005886">
    <property type="term" value="C:plasma membrane"/>
    <property type="evidence" value="ECO:0007669"/>
    <property type="project" value="UniProtKB-SubCell"/>
</dbReference>
<feature type="transmembrane region" description="Helical" evidence="8">
    <location>
        <begin position="113"/>
        <end position="131"/>
    </location>
</feature>
<dbReference type="PANTHER" id="PTHR22926:SF3">
    <property type="entry name" value="UNDECAPRENYL-PHOSPHATE ALPHA-N-ACETYLGLUCOSAMINYL 1-PHOSPHATE TRANSFERASE"/>
    <property type="match status" value="1"/>
</dbReference>
<dbReference type="GO" id="GO:0016780">
    <property type="term" value="F:phosphotransferase activity, for other substituted phosphate groups"/>
    <property type="evidence" value="ECO:0007669"/>
    <property type="project" value="InterPro"/>
</dbReference>
<evidence type="ECO:0000256" key="2">
    <source>
        <dbReference type="ARBA" id="ARBA00022475"/>
    </source>
</evidence>
<comment type="cofactor">
    <cofactor evidence="7">
        <name>Mg(2+)</name>
        <dbReference type="ChEBI" id="CHEBI:18420"/>
    </cofactor>
</comment>
<dbReference type="GO" id="GO:0071555">
    <property type="term" value="P:cell wall organization"/>
    <property type="evidence" value="ECO:0007669"/>
    <property type="project" value="TreeGrafter"/>
</dbReference>
<feature type="transmembrane region" description="Helical" evidence="8">
    <location>
        <begin position="257"/>
        <end position="275"/>
    </location>
</feature>
<feature type="transmembrane region" description="Helical" evidence="8">
    <location>
        <begin position="143"/>
        <end position="165"/>
    </location>
</feature>
<dbReference type="GO" id="GO:0009103">
    <property type="term" value="P:lipopolysaccharide biosynthetic process"/>
    <property type="evidence" value="ECO:0007669"/>
    <property type="project" value="TreeGrafter"/>
</dbReference>
<feature type="transmembrane region" description="Helical" evidence="8">
    <location>
        <begin position="12"/>
        <end position="37"/>
    </location>
</feature>
<protein>
    <submittedName>
        <fullName evidence="9">Undecaprenyl/decaprenyl-phosphate alpha-N-acetylglucosaminyl 1-phosphate transferase</fullName>
    </submittedName>
</protein>
<dbReference type="PROSITE" id="PS51257">
    <property type="entry name" value="PROKAR_LIPOPROTEIN"/>
    <property type="match status" value="1"/>
</dbReference>
<feature type="binding site" evidence="7">
    <location>
        <position position="164"/>
    </location>
    <ligand>
        <name>Mg(2+)</name>
        <dbReference type="ChEBI" id="CHEBI:18420"/>
    </ligand>
</feature>
<dbReference type="GO" id="GO:0044038">
    <property type="term" value="P:cell wall macromolecule biosynthetic process"/>
    <property type="evidence" value="ECO:0007669"/>
    <property type="project" value="TreeGrafter"/>
</dbReference>
<dbReference type="InterPro" id="IPR000715">
    <property type="entry name" value="Glycosyl_transferase_4"/>
</dbReference>
<accession>A0A2S7IQV4</accession>
<dbReference type="PANTHER" id="PTHR22926">
    <property type="entry name" value="PHOSPHO-N-ACETYLMURAMOYL-PENTAPEPTIDE-TRANSFERASE"/>
    <property type="match status" value="1"/>
</dbReference>
<name>A0A2S7IQV4_9BACT</name>
<feature type="transmembrane region" description="Helical" evidence="8">
    <location>
        <begin position="227"/>
        <end position="245"/>
    </location>
</feature>